<dbReference type="InterPro" id="IPR009736">
    <property type="entry name" value="DUF1307"/>
</dbReference>
<dbReference type="RefSeq" id="WP_044908143.1">
    <property type="nucleotide sequence ID" value="NZ_JQIF01000131.1"/>
</dbReference>
<evidence type="ECO:0008006" key="5">
    <source>
        <dbReference type="Google" id="ProtNLM"/>
    </source>
</evidence>
<accession>A0A099I1U7</accession>
<dbReference type="InterPro" id="IPR036699">
    <property type="entry name" value="YehR-like_sf"/>
</dbReference>
<protein>
    <recommendedName>
        <fullName evidence="5">DUF1307 domain-containing protein</fullName>
    </recommendedName>
</protein>
<dbReference type="EMBL" id="JQIF01000131">
    <property type="protein sequence ID" value="KGJ51242.1"/>
    <property type="molecule type" value="Genomic_DNA"/>
</dbReference>
<feature type="signal peptide" evidence="2">
    <location>
        <begin position="1"/>
        <end position="23"/>
    </location>
</feature>
<reference evidence="3 4" key="1">
    <citation type="submission" date="2014-08" db="EMBL/GenBank/DDBJ databases">
        <title>Clostridium innocuum, an unnegligible vancomycin-resistant pathogen causing extra-intestinal infections.</title>
        <authorList>
            <person name="Feng Y."/>
            <person name="Chiu C.-H."/>
        </authorList>
    </citation>
    <scope>NUCLEOTIDE SEQUENCE [LARGE SCALE GENOMIC DNA]</scope>
    <source>
        <strain evidence="3 4">AN88</strain>
    </source>
</reference>
<organism evidence="3 4">
    <name type="scientific">Clostridium innocuum</name>
    <dbReference type="NCBI Taxonomy" id="1522"/>
    <lineage>
        <taxon>Bacteria</taxon>
        <taxon>Bacillati</taxon>
        <taxon>Bacillota</taxon>
        <taxon>Clostridia</taxon>
        <taxon>Eubacteriales</taxon>
        <taxon>Clostridiaceae</taxon>
        <taxon>Clostridium</taxon>
    </lineage>
</organism>
<dbReference type="InterPro" id="IPR012640">
    <property type="entry name" value="Membr_lipoprot_lipid_attach_CS"/>
</dbReference>
<gene>
    <name evidence="3" type="ORF">CIAN88_21460</name>
</gene>
<sequence length="151" mass="17034">MRKQILLISLLLLLSGCSKKAEACISKTTCRGTLMDTFIETTMDSENQRISTQSIQLHTDYRTLGYNKQQAQACVKQYQKDYANIRGLTYQASVTDKEMKQLLVLKLTDIDTAQLKKLDFIQTLEDAVFDVHTAVIVYEEQGLTCSTKPAA</sequence>
<dbReference type="Pfam" id="PF06998">
    <property type="entry name" value="DUF1307"/>
    <property type="match status" value="1"/>
</dbReference>
<dbReference type="Pfam" id="PF08139">
    <property type="entry name" value="LPAM_1"/>
    <property type="match status" value="1"/>
</dbReference>
<proteinExistence type="predicted"/>
<dbReference type="PROSITE" id="PS51257">
    <property type="entry name" value="PROKAR_LIPOPROTEIN"/>
    <property type="match status" value="1"/>
</dbReference>
<comment type="caution">
    <text evidence="3">The sequence shown here is derived from an EMBL/GenBank/DDBJ whole genome shotgun (WGS) entry which is preliminary data.</text>
</comment>
<dbReference type="SUPFAM" id="SSF160704">
    <property type="entry name" value="YehR-like"/>
    <property type="match status" value="1"/>
</dbReference>
<dbReference type="Proteomes" id="UP000030008">
    <property type="component" value="Unassembled WGS sequence"/>
</dbReference>
<dbReference type="AlphaFoldDB" id="A0A099I1U7"/>
<dbReference type="Gene3D" id="3.30.1830.10">
    <property type="entry name" value="YehR-like"/>
    <property type="match status" value="1"/>
</dbReference>
<evidence type="ECO:0000313" key="4">
    <source>
        <dbReference type="Proteomes" id="UP000030008"/>
    </source>
</evidence>
<name>A0A099I1U7_CLOIN</name>
<evidence type="ECO:0000256" key="1">
    <source>
        <dbReference type="ARBA" id="ARBA00022729"/>
    </source>
</evidence>
<feature type="chain" id="PRO_5001955488" description="DUF1307 domain-containing protein" evidence="2">
    <location>
        <begin position="24"/>
        <end position="151"/>
    </location>
</feature>
<evidence type="ECO:0000313" key="3">
    <source>
        <dbReference type="EMBL" id="KGJ51242.1"/>
    </source>
</evidence>
<keyword evidence="1 2" id="KW-0732">Signal</keyword>
<evidence type="ECO:0000256" key="2">
    <source>
        <dbReference type="SAM" id="SignalP"/>
    </source>
</evidence>